<accession>A0A1R3TRV1</accession>
<protein>
    <submittedName>
        <fullName evidence="1">Phosphorylated carbohydrates phosphatase</fullName>
        <ecNumber evidence="1">3.1.3.-</ecNumber>
    </submittedName>
</protein>
<sequence>MAILSDPLKAWASARFGSVDMGNVIRRPKAVIFDMDGVLIESEKHYRDSFLAASDEGGHGMAVEVYQRVCGSPWDIITRTIRSEYGDDFPMEAFREAWLRHLAIQMADGVALKAGVIEILDLLDELEIPRAIATSSGHESVNRHLGPFDLTRRFDHILARGDYAEPKPSPLPYLTAAKRLGFAPEDCLSLEDSYHGVQSAWSAGTQTVMVPDVAPATDAMREKCVTICDSLFDVAKLLKSA</sequence>
<evidence type="ECO:0000313" key="1">
    <source>
        <dbReference type="EMBL" id="SCX17815.1"/>
    </source>
</evidence>
<dbReference type="STRING" id="1907666.DSM25559_1638"/>
<keyword evidence="1" id="KW-0378">Hydrolase</keyword>
<dbReference type="InterPro" id="IPR023214">
    <property type="entry name" value="HAD_sf"/>
</dbReference>
<dbReference type="GO" id="GO:0016787">
    <property type="term" value="F:hydrolase activity"/>
    <property type="evidence" value="ECO:0007669"/>
    <property type="project" value="UniProtKB-KW"/>
</dbReference>
<proteinExistence type="predicted"/>
<dbReference type="InterPro" id="IPR036412">
    <property type="entry name" value="HAD-like_sf"/>
</dbReference>
<dbReference type="EC" id="3.1.3.-" evidence="1"/>
<dbReference type="SUPFAM" id="SSF56784">
    <property type="entry name" value="HAD-like"/>
    <property type="match status" value="1"/>
</dbReference>
<organism evidence="1 2">
    <name type="scientific">Agrobacterium rosae</name>
    <dbReference type="NCBI Taxonomy" id="1972867"/>
    <lineage>
        <taxon>Bacteria</taxon>
        <taxon>Pseudomonadati</taxon>
        <taxon>Pseudomonadota</taxon>
        <taxon>Alphaproteobacteria</taxon>
        <taxon>Hyphomicrobiales</taxon>
        <taxon>Rhizobiaceae</taxon>
        <taxon>Rhizobium/Agrobacterium group</taxon>
        <taxon>Agrobacterium</taxon>
    </lineage>
</organism>
<reference evidence="2" key="1">
    <citation type="submission" date="2016-10" db="EMBL/GenBank/DDBJ databases">
        <authorList>
            <person name="Wibberg D."/>
        </authorList>
    </citation>
    <scope>NUCLEOTIDE SEQUENCE [LARGE SCALE GENOMIC DNA]</scope>
</reference>
<dbReference type="AlphaFoldDB" id="A0A1R3TRV1"/>
<dbReference type="Gene3D" id="1.10.150.240">
    <property type="entry name" value="Putative phosphatase, domain 2"/>
    <property type="match status" value="1"/>
</dbReference>
<dbReference type="PANTHER" id="PTHR18901:SF38">
    <property type="entry name" value="PSEUDOURIDINE-5'-PHOSPHATASE"/>
    <property type="match status" value="1"/>
</dbReference>
<dbReference type="InterPro" id="IPR006439">
    <property type="entry name" value="HAD-SF_hydro_IA"/>
</dbReference>
<dbReference type="NCBIfam" id="TIGR01509">
    <property type="entry name" value="HAD-SF-IA-v3"/>
    <property type="match status" value="1"/>
</dbReference>
<dbReference type="PANTHER" id="PTHR18901">
    <property type="entry name" value="2-DEOXYGLUCOSE-6-PHOSPHATE PHOSPHATASE 2"/>
    <property type="match status" value="1"/>
</dbReference>
<name>A0A1R3TRV1_9HYPH</name>
<dbReference type="EMBL" id="FMUE01000003">
    <property type="protein sequence ID" value="SCX17815.1"/>
    <property type="molecule type" value="Genomic_DNA"/>
</dbReference>
<dbReference type="Gene3D" id="3.40.50.1000">
    <property type="entry name" value="HAD superfamily/HAD-like"/>
    <property type="match status" value="1"/>
</dbReference>
<evidence type="ECO:0000313" key="2">
    <source>
        <dbReference type="Proteomes" id="UP000187891"/>
    </source>
</evidence>
<dbReference type="SFLD" id="SFLDG01129">
    <property type="entry name" value="C1.5:_HAD__Beta-PGM__Phosphata"/>
    <property type="match status" value="1"/>
</dbReference>
<gene>
    <name evidence="1" type="ORF">DSM25559_1638</name>
</gene>
<dbReference type="SFLD" id="SFLDS00003">
    <property type="entry name" value="Haloacid_Dehalogenase"/>
    <property type="match status" value="1"/>
</dbReference>
<dbReference type="InterPro" id="IPR023198">
    <property type="entry name" value="PGP-like_dom2"/>
</dbReference>
<dbReference type="CDD" id="cd07505">
    <property type="entry name" value="HAD_BPGM-like"/>
    <property type="match status" value="1"/>
</dbReference>
<dbReference type="Proteomes" id="UP000187891">
    <property type="component" value="Unassembled WGS sequence"/>
</dbReference>
<dbReference type="Pfam" id="PF13419">
    <property type="entry name" value="HAD_2"/>
    <property type="match status" value="1"/>
</dbReference>
<dbReference type="InterPro" id="IPR041492">
    <property type="entry name" value="HAD_2"/>
</dbReference>